<dbReference type="GO" id="GO:0005525">
    <property type="term" value="F:GTP binding"/>
    <property type="evidence" value="ECO:0007669"/>
    <property type="project" value="UniProtKB-KW"/>
</dbReference>
<protein>
    <recommendedName>
        <fullName evidence="8">VLIG-type G domain-containing protein</fullName>
    </recommendedName>
</protein>
<gene>
    <name evidence="9" type="ORF">GDO78_015805</name>
</gene>
<evidence type="ECO:0000256" key="5">
    <source>
        <dbReference type="ARBA" id="ARBA00022741"/>
    </source>
</evidence>
<dbReference type="Proteomes" id="UP000770717">
    <property type="component" value="Unassembled WGS sequence"/>
</dbReference>
<keyword evidence="5" id="KW-0547">Nucleotide-binding</keyword>
<dbReference type="EMBL" id="WNTK01001689">
    <property type="protein sequence ID" value="KAG9466987.1"/>
    <property type="molecule type" value="Genomic_DNA"/>
</dbReference>
<evidence type="ECO:0000256" key="3">
    <source>
        <dbReference type="ARBA" id="ARBA00006828"/>
    </source>
</evidence>
<dbReference type="Pfam" id="PF25683">
    <property type="entry name" value="URGCP_GTPase"/>
    <property type="match status" value="1"/>
</dbReference>
<comment type="caution">
    <text evidence="9">The sequence shown here is derived from an EMBL/GenBank/DDBJ whole genome shotgun (WGS) entry which is preliminary data.</text>
</comment>
<dbReference type="Pfam" id="PF25974">
    <property type="entry name" value="URGCP_9th"/>
    <property type="match status" value="1"/>
</dbReference>
<dbReference type="InterPro" id="IPR027417">
    <property type="entry name" value="P-loop_NTPase"/>
</dbReference>
<feature type="domain" description="VLIG-type G" evidence="8">
    <location>
        <begin position="604"/>
        <end position="845"/>
    </location>
</feature>
<evidence type="ECO:0000259" key="8">
    <source>
        <dbReference type="PROSITE" id="PS51717"/>
    </source>
</evidence>
<evidence type="ECO:0000256" key="2">
    <source>
        <dbReference type="ARBA" id="ARBA00004496"/>
    </source>
</evidence>
<evidence type="ECO:0000256" key="4">
    <source>
        <dbReference type="ARBA" id="ARBA00022490"/>
    </source>
</evidence>
<comment type="subcellular location">
    <subcellularLocation>
        <location evidence="2">Cytoplasm</location>
    </subcellularLocation>
    <subcellularLocation>
        <location evidence="1">Nucleus</location>
    </subcellularLocation>
</comment>
<keyword evidence="10" id="KW-1185">Reference proteome</keyword>
<keyword evidence="7" id="KW-0539">Nucleus</keyword>
<dbReference type="InterPro" id="IPR058641">
    <property type="entry name" value="GVIN1_dom"/>
</dbReference>
<reference evidence="9" key="1">
    <citation type="thesis" date="2020" institute="ProQuest LLC" country="789 East Eisenhower Parkway, Ann Arbor, MI, USA">
        <title>Comparative Genomics and Chromosome Evolution.</title>
        <authorList>
            <person name="Mudd A.B."/>
        </authorList>
    </citation>
    <scope>NUCLEOTIDE SEQUENCE</scope>
    <source>
        <strain evidence="9">HN-11 Male</strain>
        <tissue evidence="9">Kidney and liver</tissue>
    </source>
</reference>
<dbReference type="SUPFAM" id="SSF52540">
    <property type="entry name" value="P-loop containing nucleoside triphosphate hydrolases"/>
    <property type="match status" value="1"/>
</dbReference>
<sequence length="1546" mass="179292">MKTADFHKIFRSSMCETQTLGEDQLLFHYLQKLLMLDYRARYVQCKSAEALCQKNTLTVNEEDKNVTADNFLDDFLDDSNEEYEKQIASNEQPIHPMDVQMALFHCANDFMRQYIYTKLSICQFALPLLVSNPSTKCIEFPLWSFQEIKKKWKVKSGANKDDKSNNTFITEAETPIVSFIRFGPSTSSKSQIINWLMSKQRHDIFFHRHCKGSSKNSLLINGITEIAWYCPGGKDDDAFDDCIAFVNLHGDAREHDKQVQFLEQISSVIVVLFNNSDARAGEGKMVLQKLLNSPTPLICLLADKEYTPPKRGSKLKIGLKDRNEADLVHEVSTALQSLLISSNQRHSLNKCASIARCQGFIVDMDKEQCKQGRDEAEVLLTLLKEKNVSAMKAEFLPLQGDLWHMWSIKDKELTRLKRKNNVSIEQQRSDIESQKQTIRNKQLEKAFPLNDFMRSFLHILHSNAQCSKLYFLQWFKMFLDELSSETLSSLYQQYHNVWSDLKVEKQKDKNKCVIQKIEANLEQLSTKINMSTFGLEHILRELGQIYEALETFPEKGKRFFTLPKIAAHLMVSGYPVELMDGDAAHVPLKWIGAVLEELIKILGDKKLYVLSVLGIQSTGKSTLLNAMFGLQFAVSAGRCTRGAFMQLIKVDEELKHELNFEYMLVVDTEGLRAIELSKNNSVNHDNELATFVIGLGNITVINIFGENPSEMQDILQIAVQAFLRMKRVNLRPSCLFVHQNVGEITAKEKNMEGRRRLQEKLDEMTLCAAQQEQCDVTCFNDVIQFDVNTHIHYFAHLWEGDPPMAPPNPSYSENVQELKKVILYSGKQEEPANILSISKFKARVNDLWNALLNENFVFSFKNSLEIAAYSKLEMKHSQWAWSLREQMLMLQNTIHNQIHNDVIKSVDIAFLTKQFEEKYNNILEDLNKFFTEENDSELLVQWRANAENRLCTLKGDLIDEVKKNADELFRAKQNSKQINHFKEKYENEMFEKSKNMALTLKGRNLNDEELQEKFNQMWNTLITKVTNTIVMPQPPAIHRDLENVFLERFKTETNLVDTIRHSYKWKDFLAVFTKHIQSKRRYLILHEKLQPDEEKIIEHTTYGLEKRIDEYIDKKEQDQMDYQCIYFHEILNLINMEISTMQEKKLTYLAEYRLYVSLFLCQKAAKRFVFISDCFRKANNPLVYLESKKNQFWQSFKISCKETTETASLAEFLCNMLKGSIQQEVTEKAAIQLAGDIKSNDPSLNGNRSKLEFCLLKSLAEKESFQDYIKYIKDPKSAVEVFIKERVHKTCSEKAKISDILKINVDLFRQLISKAIDKSTAEVTDKQGDVKSWLERFCQELKNDMKLSASDLKSVQYQNISDIGFLKEAMTKALQIVVQSLKEELSVYDLNTLESKTFTMLFGQFPGCWKQCPFCEAVCTHTTSTHDGCHSMQFHRPNGLRGESWENTRHFSTDICTTLVASNVVHITDDGKRFHYRNYKDAGAPFNQWSITPDNSALSYWKWVTWRFESDFEKYYNLKFDGRGKIPPQWRSISKQDAIREIEKLI</sequence>
<keyword evidence="4" id="KW-0963">Cytoplasm</keyword>
<dbReference type="PROSITE" id="PS51717">
    <property type="entry name" value="G_VLIG"/>
    <property type="match status" value="1"/>
</dbReference>
<evidence type="ECO:0000256" key="1">
    <source>
        <dbReference type="ARBA" id="ARBA00004123"/>
    </source>
</evidence>
<comment type="similarity">
    <text evidence="3">Belongs to the TRAFAC class dynamin-like GTPase superfamily. Very large inducible GTPase (VLIG) family.</text>
</comment>
<proteinExistence type="inferred from homology"/>
<dbReference type="GO" id="GO:0005737">
    <property type="term" value="C:cytoplasm"/>
    <property type="evidence" value="ECO:0007669"/>
    <property type="project" value="UniProtKB-SubCell"/>
</dbReference>
<dbReference type="Gene3D" id="3.40.50.300">
    <property type="entry name" value="P-loop containing nucleotide triphosphate hydrolases"/>
    <property type="match status" value="1"/>
</dbReference>
<keyword evidence="6" id="KW-0342">GTP-binding</keyword>
<dbReference type="InterPro" id="IPR057365">
    <property type="entry name" value="URGCP"/>
</dbReference>
<evidence type="ECO:0000256" key="7">
    <source>
        <dbReference type="ARBA" id="ARBA00023242"/>
    </source>
</evidence>
<dbReference type="Pfam" id="PF25496">
    <property type="entry name" value="URGCP"/>
    <property type="match status" value="1"/>
</dbReference>
<dbReference type="GO" id="GO:0005634">
    <property type="term" value="C:nucleus"/>
    <property type="evidence" value="ECO:0007669"/>
    <property type="project" value="UniProtKB-SubCell"/>
</dbReference>
<dbReference type="PANTHER" id="PTHR22796:SF6">
    <property type="entry name" value="INTERFERON-INDUCED VERY LARGE GTPASE 1-RELATED"/>
    <property type="match status" value="1"/>
</dbReference>
<dbReference type="OrthoDB" id="1597724at2759"/>
<evidence type="ECO:0000313" key="10">
    <source>
        <dbReference type="Proteomes" id="UP000770717"/>
    </source>
</evidence>
<name>A0A8J6JNV1_ELECQ</name>
<organism evidence="9 10">
    <name type="scientific">Eleutherodactylus coqui</name>
    <name type="common">Puerto Rican coqui</name>
    <dbReference type="NCBI Taxonomy" id="57060"/>
    <lineage>
        <taxon>Eukaryota</taxon>
        <taxon>Metazoa</taxon>
        <taxon>Chordata</taxon>
        <taxon>Craniata</taxon>
        <taxon>Vertebrata</taxon>
        <taxon>Euteleostomi</taxon>
        <taxon>Amphibia</taxon>
        <taxon>Batrachia</taxon>
        <taxon>Anura</taxon>
        <taxon>Neobatrachia</taxon>
        <taxon>Hyloidea</taxon>
        <taxon>Eleutherodactylidae</taxon>
        <taxon>Eleutherodactylinae</taxon>
        <taxon>Eleutherodactylus</taxon>
        <taxon>Eleutherodactylus</taxon>
    </lineage>
</organism>
<accession>A0A8J6JNV1</accession>
<evidence type="ECO:0000256" key="6">
    <source>
        <dbReference type="ARBA" id="ARBA00023134"/>
    </source>
</evidence>
<evidence type="ECO:0000313" key="9">
    <source>
        <dbReference type="EMBL" id="KAG9466987.1"/>
    </source>
</evidence>
<dbReference type="InterPro" id="IPR030383">
    <property type="entry name" value="G_VLIG_dom"/>
</dbReference>
<dbReference type="PANTHER" id="PTHR22796">
    <property type="entry name" value="URG4-RELATED"/>
    <property type="match status" value="1"/>
</dbReference>